<comment type="caution">
    <text evidence="10">The sequence shown here is derived from an EMBL/GenBank/DDBJ whole genome shotgun (WGS) entry which is preliminary data.</text>
</comment>
<evidence type="ECO:0000256" key="5">
    <source>
        <dbReference type="ARBA" id="ARBA00022747"/>
    </source>
</evidence>
<gene>
    <name evidence="10" type="ORF">MBESOW_P0613</name>
</gene>
<dbReference type="RefSeq" id="WP_130751919.1">
    <property type="nucleotide sequence ID" value="NZ_BBQY01000001.1"/>
</dbReference>
<keyword evidence="2 7" id="KW-0489">Methyltransferase</keyword>
<evidence type="ECO:0000256" key="9">
    <source>
        <dbReference type="SAM" id="MobiDB-lite"/>
    </source>
</evidence>
<dbReference type="SUPFAM" id="SSF53335">
    <property type="entry name" value="S-adenosyl-L-methionine-dependent methyltransferases"/>
    <property type="match status" value="1"/>
</dbReference>
<dbReference type="InterPro" id="IPR031303">
    <property type="entry name" value="C5_meth_CS"/>
</dbReference>
<keyword evidence="4 7" id="KW-0949">S-adenosyl-L-methionine</keyword>
<dbReference type="Gene3D" id="3.40.50.150">
    <property type="entry name" value="Vaccinia Virus protein VP39"/>
    <property type="match status" value="1"/>
</dbReference>
<dbReference type="InterPro" id="IPR050390">
    <property type="entry name" value="C5-Methyltransferase"/>
</dbReference>
<dbReference type="NCBIfam" id="TIGR00675">
    <property type="entry name" value="dcm"/>
    <property type="match status" value="1"/>
</dbReference>
<evidence type="ECO:0000256" key="2">
    <source>
        <dbReference type="ARBA" id="ARBA00022603"/>
    </source>
</evidence>
<sequence>MRPSAATHISRKKPFEAQVRLVSTAIADGGDLASQLASVGICYDDLIYEQSQEKQWIGSRPISLTDFEPMVAGVPLVSFFTGCGGMDLGFEALGFDHIAAFEFNEIFCRTVRKNRPSWKVFGPPFGNGDVSKFDEVVEALEPLITKPFDGVFVGGPPCQPFSIAANQRFSRSGDNFKRVGFAHEKNGNLLFDYVKLIIHFKPKVFVVENVPGLRDLDGGEQLSAAIEMLCDHGYTVNEPTIYDAADHGVPQHRERLFVVGSRTNGEFKGLRRHPHVGCASVLAQVPNGLPNHETRTHKAGSIERYMRLRYGQRDQLGRVDRLDPTLPSKTVIAGGTNGGGRSHLHPEIPRTLSVRECARLQTFPDDYVFLGPTARQFTQVGNAVPPVLAAALAASIAEAYYPLKVPVMATSRT</sequence>
<dbReference type="Gene3D" id="3.90.120.10">
    <property type="entry name" value="DNA Methylase, subunit A, domain 2"/>
    <property type="match status" value="1"/>
</dbReference>
<dbReference type="EC" id="2.1.1.37" evidence="1"/>
<evidence type="ECO:0000256" key="1">
    <source>
        <dbReference type="ARBA" id="ARBA00011975"/>
    </source>
</evidence>
<dbReference type="GO" id="GO:0003886">
    <property type="term" value="F:DNA (cytosine-5-)-methyltransferase activity"/>
    <property type="evidence" value="ECO:0007669"/>
    <property type="project" value="UniProtKB-EC"/>
</dbReference>
<dbReference type="PRINTS" id="PR00105">
    <property type="entry name" value="C5METTRFRASE"/>
</dbReference>
<dbReference type="AlphaFoldDB" id="A0A401IYB8"/>
<dbReference type="InterPro" id="IPR001525">
    <property type="entry name" value="C5_MeTfrase"/>
</dbReference>
<dbReference type="PANTHER" id="PTHR10629:SF52">
    <property type="entry name" value="DNA (CYTOSINE-5)-METHYLTRANSFERASE 1"/>
    <property type="match status" value="1"/>
</dbReference>
<accession>A0A401IYB8</accession>
<feature type="region of interest" description="Disordered" evidence="9">
    <location>
        <begin position="325"/>
        <end position="346"/>
    </location>
</feature>
<keyword evidence="5" id="KW-0680">Restriction system</keyword>
<dbReference type="InterPro" id="IPR029063">
    <property type="entry name" value="SAM-dependent_MTases_sf"/>
</dbReference>
<evidence type="ECO:0000313" key="11">
    <source>
        <dbReference type="Proteomes" id="UP000290975"/>
    </source>
</evidence>
<dbReference type="Proteomes" id="UP000290975">
    <property type="component" value="Unassembled WGS sequence"/>
</dbReference>
<feature type="active site" evidence="7">
    <location>
        <position position="158"/>
    </location>
</feature>
<dbReference type="PROSITE" id="PS51679">
    <property type="entry name" value="SAM_MT_C5"/>
    <property type="match status" value="1"/>
</dbReference>
<dbReference type="PANTHER" id="PTHR10629">
    <property type="entry name" value="CYTOSINE-SPECIFIC METHYLTRANSFERASE"/>
    <property type="match status" value="1"/>
</dbReference>
<evidence type="ECO:0000313" key="10">
    <source>
        <dbReference type="EMBL" id="GBH29359.1"/>
    </source>
</evidence>
<keyword evidence="11" id="KW-1185">Reference proteome</keyword>
<dbReference type="Pfam" id="PF00145">
    <property type="entry name" value="DNA_methylase"/>
    <property type="match status" value="1"/>
</dbReference>
<dbReference type="GO" id="GO:0032259">
    <property type="term" value="P:methylation"/>
    <property type="evidence" value="ECO:0007669"/>
    <property type="project" value="UniProtKB-KW"/>
</dbReference>
<evidence type="ECO:0000256" key="8">
    <source>
        <dbReference type="RuleBase" id="RU000416"/>
    </source>
</evidence>
<keyword evidence="3 7" id="KW-0808">Transferase</keyword>
<evidence type="ECO:0000256" key="4">
    <source>
        <dbReference type="ARBA" id="ARBA00022691"/>
    </source>
</evidence>
<comment type="similarity">
    <text evidence="7 8">Belongs to the class I-like SAM-binding methyltransferase superfamily. C5-methyltransferase family.</text>
</comment>
<name>A0A401IYB8_SPHXE</name>
<proteinExistence type="inferred from homology"/>
<protein>
    <recommendedName>
        <fullName evidence="1">DNA (cytosine-5-)-methyltransferase</fullName>
        <ecNumber evidence="1">2.1.1.37</ecNumber>
    </recommendedName>
</protein>
<evidence type="ECO:0000256" key="7">
    <source>
        <dbReference type="PROSITE-ProRule" id="PRU01016"/>
    </source>
</evidence>
<dbReference type="GO" id="GO:0009307">
    <property type="term" value="P:DNA restriction-modification system"/>
    <property type="evidence" value="ECO:0007669"/>
    <property type="project" value="UniProtKB-KW"/>
</dbReference>
<reference evidence="10 11" key="1">
    <citation type="submission" date="2014-12" db="EMBL/GenBank/DDBJ databases">
        <title>Whole genome sequencing of Sphingobium xenophagum OW59.</title>
        <authorList>
            <person name="Ohta Y."/>
            <person name="Nishi S."/>
            <person name="Hatada Y."/>
        </authorList>
    </citation>
    <scope>NUCLEOTIDE SEQUENCE [LARGE SCALE GENOMIC DNA]</scope>
    <source>
        <strain evidence="10 11">OW59</strain>
    </source>
</reference>
<comment type="catalytic activity">
    <reaction evidence="6">
        <text>a 2'-deoxycytidine in DNA + S-adenosyl-L-methionine = a 5-methyl-2'-deoxycytidine in DNA + S-adenosyl-L-homocysteine + H(+)</text>
        <dbReference type="Rhea" id="RHEA:13681"/>
        <dbReference type="Rhea" id="RHEA-COMP:11369"/>
        <dbReference type="Rhea" id="RHEA-COMP:11370"/>
        <dbReference type="ChEBI" id="CHEBI:15378"/>
        <dbReference type="ChEBI" id="CHEBI:57856"/>
        <dbReference type="ChEBI" id="CHEBI:59789"/>
        <dbReference type="ChEBI" id="CHEBI:85452"/>
        <dbReference type="ChEBI" id="CHEBI:85454"/>
        <dbReference type="EC" id="2.1.1.37"/>
    </reaction>
</comment>
<evidence type="ECO:0000256" key="6">
    <source>
        <dbReference type="ARBA" id="ARBA00047422"/>
    </source>
</evidence>
<dbReference type="EMBL" id="BBQY01000001">
    <property type="protein sequence ID" value="GBH29359.1"/>
    <property type="molecule type" value="Genomic_DNA"/>
</dbReference>
<evidence type="ECO:0000256" key="3">
    <source>
        <dbReference type="ARBA" id="ARBA00022679"/>
    </source>
</evidence>
<dbReference type="PROSITE" id="PS00095">
    <property type="entry name" value="C5_MTASE_2"/>
    <property type="match status" value="1"/>
</dbReference>
<organism evidence="10 11">
    <name type="scientific">Sphingobium xenophagum</name>
    <dbReference type="NCBI Taxonomy" id="121428"/>
    <lineage>
        <taxon>Bacteria</taxon>
        <taxon>Pseudomonadati</taxon>
        <taxon>Pseudomonadota</taxon>
        <taxon>Alphaproteobacteria</taxon>
        <taxon>Sphingomonadales</taxon>
        <taxon>Sphingomonadaceae</taxon>
        <taxon>Sphingobium</taxon>
    </lineage>
</organism>